<name>A0A8X9A403_SALSN</name>
<dbReference type="Proteomes" id="UP000298416">
    <property type="component" value="Unassembled WGS sequence"/>
</dbReference>
<dbReference type="AlphaFoldDB" id="A0A8X9A403"/>
<dbReference type="Pfam" id="PF03318">
    <property type="entry name" value="ETX_MTX2"/>
    <property type="match status" value="1"/>
</dbReference>
<protein>
    <recommendedName>
        <fullName evidence="1">Agglutinin domain-containing protein</fullName>
    </recommendedName>
</protein>
<keyword evidence="3" id="KW-1185">Reference proteome</keyword>
<organism evidence="2">
    <name type="scientific">Salvia splendens</name>
    <name type="common">Scarlet sage</name>
    <dbReference type="NCBI Taxonomy" id="180675"/>
    <lineage>
        <taxon>Eukaryota</taxon>
        <taxon>Viridiplantae</taxon>
        <taxon>Streptophyta</taxon>
        <taxon>Embryophyta</taxon>
        <taxon>Tracheophyta</taxon>
        <taxon>Spermatophyta</taxon>
        <taxon>Magnoliopsida</taxon>
        <taxon>eudicotyledons</taxon>
        <taxon>Gunneridae</taxon>
        <taxon>Pentapetalae</taxon>
        <taxon>asterids</taxon>
        <taxon>lamiids</taxon>
        <taxon>Lamiales</taxon>
        <taxon>Lamiaceae</taxon>
        <taxon>Nepetoideae</taxon>
        <taxon>Mentheae</taxon>
        <taxon>Salviinae</taxon>
        <taxon>Salvia</taxon>
        <taxon>Salvia subgen. Calosphace</taxon>
        <taxon>core Calosphace</taxon>
    </lineage>
</organism>
<accession>A0A8X9A403</accession>
<evidence type="ECO:0000313" key="2">
    <source>
        <dbReference type="EMBL" id="KAG6428927.1"/>
    </source>
</evidence>
<evidence type="ECO:0000313" key="3">
    <source>
        <dbReference type="Proteomes" id="UP000298416"/>
    </source>
</evidence>
<comment type="caution">
    <text evidence="2">The sequence shown here is derived from an EMBL/GenBank/DDBJ whole genome shotgun (WGS) entry which is preliminary data.</text>
</comment>
<dbReference type="PANTHER" id="PTHR39244:SF5">
    <property type="entry name" value="NATTERIN-3-LIKE"/>
    <property type="match status" value="1"/>
</dbReference>
<reference evidence="2" key="1">
    <citation type="submission" date="2018-01" db="EMBL/GenBank/DDBJ databases">
        <authorList>
            <person name="Mao J.F."/>
        </authorList>
    </citation>
    <scope>NUCLEOTIDE SEQUENCE</scope>
    <source>
        <strain evidence="2">Huo1</strain>
        <tissue evidence="2">Leaf</tissue>
    </source>
</reference>
<dbReference type="Pfam" id="PF07468">
    <property type="entry name" value="Agglutinin"/>
    <property type="match status" value="1"/>
</dbReference>
<gene>
    <name evidence="2" type="ORF">SASPL_106966</name>
</gene>
<proteinExistence type="predicted"/>
<dbReference type="PANTHER" id="PTHR39244">
    <property type="entry name" value="NATTERIN-4"/>
    <property type="match status" value="1"/>
</dbReference>
<dbReference type="InterPro" id="IPR008998">
    <property type="entry name" value="Agglutinin"/>
</dbReference>
<dbReference type="CDD" id="cd20216">
    <property type="entry name" value="PFM_HFR-2-like"/>
    <property type="match status" value="1"/>
</dbReference>
<dbReference type="OrthoDB" id="4948898at2759"/>
<dbReference type="EMBL" id="PNBA02000003">
    <property type="protein sequence ID" value="KAG6428927.1"/>
    <property type="molecule type" value="Genomic_DNA"/>
</dbReference>
<reference evidence="2" key="2">
    <citation type="submission" date="2020-08" db="EMBL/GenBank/DDBJ databases">
        <title>Plant Genome Project.</title>
        <authorList>
            <person name="Zhang R.-G."/>
        </authorList>
    </citation>
    <scope>NUCLEOTIDE SEQUENCE</scope>
    <source>
        <strain evidence="2">Huo1</strain>
        <tissue evidence="2">Leaf</tissue>
    </source>
</reference>
<dbReference type="InterPro" id="IPR053237">
    <property type="entry name" value="Natterin_C"/>
</dbReference>
<evidence type="ECO:0000259" key="1">
    <source>
        <dbReference type="Pfam" id="PF07468"/>
    </source>
</evidence>
<dbReference type="InterPro" id="IPR004991">
    <property type="entry name" value="Aerolysin-like"/>
</dbReference>
<feature type="domain" description="Agglutinin" evidence="1">
    <location>
        <begin position="34"/>
        <end position="116"/>
    </location>
</feature>
<sequence>MATISLPRLIVIKSKAYGSKGHAYFKADGASVVLGEEDVLSTLVKIDVERSTSNTKYVNLKFGYFNRYWRRKDNDKFIVAESDQPEEDVSKSACTLFEPLKVDDAGVFYLRHVQSGGRVSLDASTMAFYVNENSISSDDDKSYLTFVDWNTLLRLPTKVALKGDNGKYLSTYAIPLFEFEDPNDDKAIYTVEMQPDGYVRITAPDVAYEGYEGSSLVVVNGEPEFRVMFSKVELNKLWASKIDENSIALRSTANNNFCRIRSIPALPYYLSADVPTITKEAILKVEEPVLARKIYNVVYQMEYARIFDEAPYLAGSATLINDKDEMASMQALVSYTDERSYTFSRGLSLSAGVSTTIEAGVPFIEKASITVSYGINGTFQWEETTTTTKMVQASATVPVPGRTSVTLDYVGTRGTCNIPYYYTQEEKSSADAQISYTDLVDGIYAGVNYYNFNFHIRDTKSL</sequence>